<protein>
    <submittedName>
        <fullName evidence="2">Phosphopantetheine adenylyltransferase</fullName>
    </submittedName>
</protein>
<dbReference type="SUPFAM" id="SSF52374">
    <property type="entry name" value="Nucleotidylyl transferase"/>
    <property type="match status" value="1"/>
</dbReference>
<dbReference type="Gene3D" id="3.40.50.620">
    <property type="entry name" value="HUPs"/>
    <property type="match status" value="1"/>
</dbReference>
<dbReference type="NCBIfam" id="TIGR00125">
    <property type="entry name" value="cyt_tran_rel"/>
    <property type="match status" value="1"/>
</dbReference>
<accession>A0A3R7XEE8</accession>
<dbReference type="EMBL" id="QZAB01000528">
    <property type="protein sequence ID" value="RQD81094.1"/>
    <property type="molecule type" value="Genomic_DNA"/>
</dbReference>
<dbReference type="Proteomes" id="UP000284763">
    <property type="component" value="Unassembled WGS sequence"/>
</dbReference>
<dbReference type="AlphaFoldDB" id="A0A3R7XEE8"/>
<feature type="domain" description="Cytidyltransferase-like" evidence="1">
    <location>
        <begin position="6"/>
        <end position="45"/>
    </location>
</feature>
<feature type="non-terminal residue" evidence="2">
    <location>
        <position position="46"/>
    </location>
</feature>
<dbReference type="GO" id="GO:0016779">
    <property type="term" value="F:nucleotidyltransferase activity"/>
    <property type="evidence" value="ECO:0007669"/>
    <property type="project" value="UniProtKB-KW"/>
</dbReference>
<keyword evidence="2" id="KW-0808">Transferase</keyword>
<name>A0A3R7XEE8_9EURY</name>
<proteinExistence type="predicted"/>
<gene>
    <name evidence="2" type="ORF">D5R95_08315</name>
</gene>
<reference evidence="2 3" key="1">
    <citation type="submission" date="2018-08" db="EMBL/GenBank/DDBJ databases">
        <title>The metabolism and importance of syntrophic acetate oxidation coupled to methane or sulfide production in haloalkaline environments.</title>
        <authorList>
            <person name="Timmers P.H.A."/>
            <person name="Vavourakis C.D."/>
            <person name="Sorokin D.Y."/>
            <person name="Sinninghe Damste J.S."/>
            <person name="Muyzer G."/>
            <person name="Stams A.J.M."/>
            <person name="Plugge C.M."/>
        </authorList>
    </citation>
    <scope>NUCLEOTIDE SEQUENCE [LARGE SCALE GENOMIC DNA]</scope>
    <source>
        <strain evidence="2">MSAO_Arc3</strain>
    </source>
</reference>
<dbReference type="InterPro" id="IPR004821">
    <property type="entry name" value="Cyt_trans-like"/>
</dbReference>
<keyword evidence="2" id="KW-0548">Nucleotidyltransferase</keyword>
<dbReference type="InterPro" id="IPR014729">
    <property type="entry name" value="Rossmann-like_a/b/a_fold"/>
</dbReference>
<sequence length="46" mass="4892">MSTVAVGGTFEYLHYGHKKLLEKAVELATSGGEVHIGVTSDKMANN</sequence>
<comment type="caution">
    <text evidence="2">The sequence shown here is derived from an EMBL/GenBank/DDBJ whole genome shotgun (WGS) entry which is preliminary data.</text>
</comment>
<evidence type="ECO:0000313" key="3">
    <source>
        <dbReference type="Proteomes" id="UP000284763"/>
    </source>
</evidence>
<evidence type="ECO:0000313" key="2">
    <source>
        <dbReference type="EMBL" id="RQD81094.1"/>
    </source>
</evidence>
<evidence type="ECO:0000259" key="1">
    <source>
        <dbReference type="Pfam" id="PF01467"/>
    </source>
</evidence>
<organism evidence="2 3">
    <name type="scientific">Methanosalsum natronophilum</name>
    <dbReference type="NCBI Taxonomy" id="768733"/>
    <lineage>
        <taxon>Archaea</taxon>
        <taxon>Methanobacteriati</taxon>
        <taxon>Methanobacteriota</taxon>
        <taxon>Stenosarchaea group</taxon>
        <taxon>Methanomicrobia</taxon>
        <taxon>Methanosarcinales</taxon>
        <taxon>Methanosarcinaceae</taxon>
        <taxon>Methanosalsum</taxon>
    </lineage>
</organism>
<dbReference type="Pfam" id="PF01467">
    <property type="entry name" value="CTP_transf_like"/>
    <property type="match status" value="1"/>
</dbReference>